<dbReference type="RefSeq" id="WP_014679335.1">
    <property type="nucleotide sequence ID" value="NC_017770.1"/>
</dbReference>
<organism evidence="3 4">
    <name type="scientific">Solitalea canadensis (strain ATCC 29591 / DSM 3403 / JCM 21819 / LMG 8368 / NBRC 15130 / NCIMB 12057 / USAM 9D)</name>
    <name type="common">Flexibacter canadensis</name>
    <dbReference type="NCBI Taxonomy" id="929556"/>
    <lineage>
        <taxon>Bacteria</taxon>
        <taxon>Pseudomonadati</taxon>
        <taxon>Bacteroidota</taxon>
        <taxon>Sphingobacteriia</taxon>
        <taxon>Sphingobacteriales</taxon>
        <taxon>Sphingobacteriaceae</taxon>
        <taxon>Solitalea</taxon>
    </lineage>
</organism>
<name>H8KPZ8_SOLCM</name>
<keyword evidence="4" id="KW-1185">Reference proteome</keyword>
<dbReference type="KEGG" id="scn:Solca_0998"/>
<keyword evidence="2" id="KW-0472">Membrane</keyword>
<feature type="transmembrane region" description="Helical" evidence="2">
    <location>
        <begin position="53"/>
        <end position="73"/>
    </location>
</feature>
<feature type="region of interest" description="Disordered" evidence="1">
    <location>
        <begin position="121"/>
        <end position="192"/>
    </location>
</feature>
<evidence type="ECO:0000256" key="2">
    <source>
        <dbReference type="SAM" id="Phobius"/>
    </source>
</evidence>
<dbReference type="EMBL" id="CP003349">
    <property type="protein sequence ID" value="AFD06107.1"/>
    <property type="molecule type" value="Genomic_DNA"/>
</dbReference>
<proteinExistence type="predicted"/>
<protein>
    <submittedName>
        <fullName evidence="3">Uncharacterized protein</fullName>
    </submittedName>
</protein>
<evidence type="ECO:0000313" key="4">
    <source>
        <dbReference type="Proteomes" id="UP000007590"/>
    </source>
</evidence>
<accession>H8KPZ8</accession>
<dbReference type="OrthoDB" id="670215at2"/>
<dbReference type="STRING" id="929556.Solca_0998"/>
<feature type="compositionally biased region" description="Basic and acidic residues" evidence="1">
    <location>
        <begin position="124"/>
        <end position="139"/>
    </location>
</feature>
<keyword evidence="2" id="KW-0812">Transmembrane</keyword>
<gene>
    <name evidence="3" type="ordered locus">Solca_0998</name>
</gene>
<keyword evidence="2" id="KW-1133">Transmembrane helix</keyword>
<evidence type="ECO:0000256" key="1">
    <source>
        <dbReference type="SAM" id="MobiDB-lite"/>
    </source>
</evidence>
<reference evidence="3" key="1">
    <citation type="submission" date="2012-02" db="EMBL/GenBank/DDBJ databases">
        <title>The complete genome of Solitalea canadensis DSM 3403.</title>
        <authorList>
            <consortium name="US DOE Joint Genome Institute (JGI-PGF)"/>
            <person name="Lucas S."/>
            <person name="Copeland A."/>
            <person name="Lapidus A."/>
            <person name="Glavina del Rio T."/>
            <person name="Dalin E."/>
            <person name="Tice H."/>
            <person name="Bruce D."/>
            <person name="Goodwin L."/>
            <person name="Pitluck S."/>
            <person name="Peters L."/>
            <person name="Ovchinnikova G."/>
            <person name="Lu M."/>
            <person name="Kyrpides N."/>
            <person name="Mavromatis K."/>
            <person name="Ivanova N."/>
            <person name="Brettin T."/>
            <person name="Detter J.C."/>
            <person name="Han C."/>
            <person name="Larimer F."/>
            <person name="Land M."/>
            <person name="Hauser L."/>
            <person name="Markowitz V."/>
            <person name="Cheng J.-F."/>
            <person name="Hugenholtz P."/>
            <person name="Woyke T."/>
            <person name="Wu D."/>
            <person name="Spring S."/>
            <person name="Schroeder M."/>
            <person name="Kopitz M."/>
            <person name="Brambilla E."/>
            <person name="Klenk H.-P."/>
            <person name="Eisen J.A."/>
        </authorList>
    </citation>
    <scope>NUCLEOTIDE SEQUENCE</scope>
    <source>
        <strain evidence="3">DSM 3403</strain>
    </source>
</reference>
<sequence>MNHPTTYEQLIAQKLQEMDVPDQANSIWATIEQQLSIEMPTDSGSGGTNHSNWWIGGGSLFTFTVAVITYLFITKQNFESERNLKDKPVPVQYHQPAKNNKDTLNHTMPPIEIRKHKPVVVSETNERKETEQSSTKETETIPPAQKAVEAPAVPAPQTDTIPTKKKSRGVKGISDGDYQLVPSVKDSIKRKN</sequence>
<dbReference type="eggNOG" id="ENOG502ZTCE">
    <property type="taxonomic scope" value="Bacteria"/>
</dbReference>
<dbReference type="Proteomes" id="UP000007590">
    <property type="component" value="Chromosome"/>
</dbReference>
<dbReference type="AlphaFoldDB" id="H8KPZ8"/>
<dbReference type="HOGENOM" id="CLU_1414341_0_0_10"/>
<evidence type="ECO:0000313" key="3">
    <source>
        <dbReference type="EMBL" id="AFD06107.1"/>
    </source>
</evidence>